<evidence type="ECO:0000313" key="3">
    <source>
        <dbReference type="Proteomes" id="UP000594454"/>
    </source>
</evidence>
<evidence type="ECO:0000256" key="1">
    <source>
        <dbReference type="SAM" id="Phobius"/>
    </source>
</evidence>
<organism evidence="2 3">
    <name type="scientific">Hermetia illucens</name>
    <name type="common">Black soldier fly</name>
    <dbReference type="NCBI Taxonomy" id="343691"/>
    <lineage>
        <taxon>Eukaryota</taxon>
        <taxon>Metazoa</taxon>
        <taxon>Ecdysozoa</taxon>
        <taxon>Arthropoda</taxon>
        <taxon>Hexapoda</taxon>
        <taxon>Insecta</taxon>
        <taxon>Pterygota</taxon>
        <taxon>Neoptera</taxon>
        <taxon>Endopterygota</taxon>
        <taxon>Diptera</taxon>
        <taxon>Brachycera</taxon>
        <taxon>Stratiomyomorpha</taxon>
        <taxon>Stratiomyidae</taxon>
        <taxon>Hermetiinae</taxon>
        <taxon>Hermetia</taxon>
    </lineage>
</organism>
<reference evidence="2 3" key="1">
    <citation type="submission" date="2020-11" db="EMBL/GenBank/DDBJ databases">
        <authorList>
            <person name="Wallbank WR R."/>
            <person name="Pardo Diaz C."/>
            <person name="Kozak K."/>
            <person name="Martin S."/>
            <person name="Jiggins C."/>
            <person name="Moest M."/>
            <person name="Warren A I."/>
            <person name="Generalovic N T."/>
            <person name="Byers J.R.P. K."/>
            <person name="Montejo-Kovacevich G."/>
            <person name="Yen C E."/>
        </authorList>
    </citation>
    <scope>NUCLEOTIDE SEQUENCE [LARGE SCALE GENOMIC DNA]</scope>
</reference>
<name>A0A7R8YLR8_HERIL</name>
<evidence type="ECO:0008006" key="4">
    <source>
        <dbReference type="Google" id="ProtNLM"/>
    </source>
</evidence>
<keyword evidence="1" id="KW-1133">Transmembrane helix</keyword>
<dbReference type="EMBL" id="LR899009">
    <property type="protein sequence ID" value="CAD7076677.1"/>
    <property type="molecule type" value="Genomic_DNA"/>
</dbReference>
<sequence length="311" mass="35699">MNTSRALRVANGVFILWGYQLHAYDRKAKDFRISVLSVIFFLGYLAWYTACVCKYFFDDAFILVLLEGVSPFLYDCLRIHLLFGIKITVLMLIEAKSIAKASTHLCQAFGNSSSTRFTLTELVIYFILFINPLLNIVLGIYDVSMLRPKHFHADRIMILSAVYLPHFSLACALKYLCIVIWLITQDLITLLVDLQLVLMRSDSKSLVSMITIEEPISMTAFEMTPRQQHDPCPLDRSIDLNRILGRVKTIQLISIEVNRVIQKQLNALVIISALVFIEASYAFMYYDLVWNEVLIVECLWEESESQTRTGL</sequence>
<feature type="transmembrane region" description="Helical" evidence="1">
    <location>
        <begin position="161"/>
        <end position="183"/>
    </location>
</feature>
<feature type="transmembrane region" description="Helical" evidence="1">
    <location>
        <begin position="122"/>
        <end position="141"/>
    </location>
</feature>
<dbReference type="InParanoid" id="A0A7R8YLR8"/>
<evidence type="ECO:0000313" key="2">
    <source>
        <dbReference type="EMBL" id="CAD7076677.1"/>
    </source>
</evidence>
<accession>A0A7R8YLR8</accession>
<dbReference type="AlphaFoldDB" id="A0A7R8YLR8"/>
<gene>
    <name evidence="2" type="ORF">HERILL_LOCUS77</name>
</gene>
<feature type="transmembrane region" description="Helical" evidence="1">
    <location>
        <begin position="36"/>
        <end position="57"/>
    </location>
</feature>
<dbReference type="Proteomes" id="UP000594454">
    <property type="component" value="Chromosome 1"/>
</dbReference>
<keyword evidence="1" id="KW-0472">Membrane</keyword>
<keyword evidence="3" id="KW-1185">Reference proteome</keyword>
<proteinExistence type="predicted"/>
<keyword evidence="1" id="KW-0812">Transmembrane</keyword>
<feature type="transmembrane region" description="Helical" evidence="1">
    <location>
        <begin position="265"/>
        <end position="286"/>
    </location>
</feature>
<protein>
    <recommendedName>
        <fullName evidence="4">Gustatory receptor</fullName>
    </recommendedName>
</protein>